<evidence type="ECO:0000313" key="3">
    <source>
        <dbReference type="Proteomes" id="UP001239994"/>
    </source>
</evidence>
<feature type="compositionally biased region" description="Basic and acidic residues" evidence="1">
    <location>
        <begin position="168"/>
        <end position="179"/>
    </location>
</feature>
<keyword evidence="3" id="KW-1185">Reference proteome</keyword>
<organism evidence="2 3">
    <name type="scientific">Electrophorus voltai</name>
    <dbReference type="NCBI Taxonomy" id="2609070"/>
    <lineage>
        <taxon>Eukaryota</taxon>
        <taxon>Metazoa</taxon>
        <taxon>Chordata</taxon>
        <taxon>Craniata</taxon>
        <taxon>Vertebrata</taxon>
        <taxon>Euteleostomi</taxon>
        <taxon>Actinopterygii</taxon>
        <taxon>Neopterygii</taxon>
        <taxon>Teleostei</taxon>
        <taxon>Ostariophysi</taxon>
        <taxon>Gymnotiformes</taxon>
        <taxon>Gymnotoidei</taxon>
        <taxon>Gymnotidae</taxon>
        <taxon>Electrophorus</taxon>
    </lineage>
</organism>
<sequence>VSWFSAACWDRPSSPPLLEDVKMKGWSLPVIGGAYQGGASRSLYLLVGGTAPLVRATVCHCAPPAAPTDQSEDEQLHLHTVGVIQAEASRTTSPLDTEEATSCTGLAVIKQRLLWPRGDMRGMWRGGMQRGRQHQSSSTTLLLISACKEQAASPHHTAAFSPSARVKGGTERRSIGGDA</sequence>
<dbReference type="EMBL" id="JAROKS010000020">
    <property type="protein sequence ID" value="KAK1791662.1"/>
    <property type="molecule type" value="Genomic_DNA"/>
</dbReference>
<feature type="non-terminal residue" evidence="2">
    <location>
        <position position="1"/>
    </location>
</feature>
<protein>
    <submittedName>
        <fullName evidence="2">Uncharacterized protein</fullName>
    </submittedName>
</protein>
<accession>A0AAD8Z373</accession>
<gene>
    <name evidence="2" type="ORF">P4O66_013666</name>
</gene>
<feature type="region of interest" description="Disordered" evidence="1">
    <location>
        <begin position="154"/>
        <end position="179"/>
    </location>
</feature>
<evidence type="ECO:0000256" key="1">
    <source>
        <dbReference type="SAM" id="MobiDB-lite"/>
    </source>
</evidence>
<evidence type="ECO:0000313" key="2">
    <source>
        <dbReference type="EMBL" id="KAK1791662.1"/>
    </source>
</evidence>
<name>A0AAD8Z373_9TELE</name>
<proteinExistence type="predicted"/>
<reference evidence="2" key="1">
    <citation type="submission" date="2023-03" db="EMBL/GenBank/DDBJ databases">
        <title>Electrophorus voltai genome.</title>
        <authorList>
            <person name="Bian C."/>
        </authorList>
    </citation>
    <scope>NUCLEOTIDE SEQUENCE</scope>
    <source>
        <strain evidence="2">CB-2022</strain>
        <tissue evidence="2">Muscle</tissue>
    </source>
</reference>
<comment type="caution">
    <text evidence="2">The sequence shown here is derived from an EMBL/GenBank/DDBJ whole genome shotgun (WGS) entry which is preliminary data.</text>
</comment>
<dbReference type="AlphaFoldDB" id="A0AAD8Z373"/>
<dbReference type="Proteomes" id="UP001239994">
    <property type="component" value="Unassembled WGS sequence"/>
</dbReference>